<name>A0AAV0US04_9STRA</name>
<dbReference type="Proteomes" id="UP001162029">
    <property type="component" value="Unassembled WGS sequence"/>
</dbReference>
<dbReference type="EMBL" id="CANTFM010001335">
    <property type="protein sequence ID" value="CAI5738430.1"/>
    <property type="molecule type" value="Genomic_DNA"/>
</dbReference>
<proteinExistence type="predicted"/>
<accession>A0AAV0US04</accession>
<sequence length="373" mass="42601">MSKSDHEDDWIDEVQHREGFVLDQSISALEIPDCEITYRRANVETQFMTSYFDSQTENDCAPPSLGKVMFTTNPVTLQDLEDGSSTVVGLDPTRNESEEFDLDADIIERPELLKPGGEVPDAQEMGYHLVNPTFESYEPPMVVLRCLHRAMSTQDVEFSIDRDWAIYAYALIAAEEIFFSVQLHRLARSKPTVRVDFNLRLGDELKFLRMTNSIRKECRAVDKDMIGLPELSFDIMEDWSTPGELFPGSLSVDSQELSMLLQEINSESPPFTRYEVAKRLKELCQYDSNRRAFMDLLKEQFVTGLQSMLQDGNEDVVRYAIYIILNFADDISTLNGLELPRLPETLRDILTLSQKKSTKKLAGDLYKAINTVC</sequence>
<evidence type="ECO:0008006" key="3">
    <source>
        <dbReference type="Google" id="ProtNLM"/>
    </source>
</evidence>
<dbReference type="AlphaFoldDB" id="A0AAV0US04"/>
<comment type="caution">
    <text evidence="1">The sequence shown here is derived from an EMBL/GenBank/DDBJ whole genome shotgun (WGS) entry which is preliminary data.</text>
</comment>
<organism evidence="1 2">
    <name type="scientific">Peronospora destructor</name>
    <dbReference type="NCBI Taxonomy" id="86335"/>
    <lineage>
        <taxon>Eukaryota</taxon>
        <taxon>Sar</taxon>
        <taxon>Stramenopiles</taxon>
        <taxon>Oomycota</taxon>
        <taxon>Peronosporomycetes</taxon>
        <taxon>Peronosporales</taxon>
        <taxon>Peronosporaceae</taxon>
        <taxon>Peronospora</taxon>
    </lineage>
</organism>
<evidence type="ECO:0000313" key="1">
    <source>
        <dbReference type="EMBL" id="CAI5738430.1"/>
    </source>
</evidence>
<dbReference type="InterPro" id="IPR016024">
    <property type="entry name" value="ARM-type_fold"/>
</dbReference>
<gene>
    <name evidence="1" type="ORF">PDE001_LOCUS6907</name>
</gene>
<dbReference type="InterPro" id="IPR011989">
    <property type="entry name" value="ARM-like"/>
</dbReference>
<reference evidence="1" key="1">
    <citation type="submission" date="2022-12" db="EMBL/GenBank/DDBJ databases">
        <authorList>
            <person name="Webb A."/>
        </authorList>
    </citation>
    <scope>NUCLEOTIDE SEQUENCE</scope>
    <source>
        <strain evidence="1">Pd1</strain>
    </source>
</reference>
<evidence type="ECO:0000313" key="2">
    <source>
        <dbReference type="Proteomes" id="UP001162029"/>
    </source>
</evidence>
<dbReference type="Gene3D" id="1.25.10.10">
    <property type="entry name" value="Leucine-rich Repeat Variant"/>
    <property type="match status" value="1"/>
</dbReference>
<protein>
    <recommendedName>
        <fullName evidence="3">KA1 domain-containing protein</fullName>
    </recommendedName>
</protein>
<dbReference type="SUPFAM" id="SSF48371">
    <property type="entry name" value="ARM repeat"/>
    <property type="match status" value="1"/>
</dbReference>
<keyword evidence="2" id="KW-1185">Reference proteome</keyword>